<dbReference type="Proteomes" id="UP000292136">
    <property type="component" value="Unassembled WGS sequence"/>
</dbReference>
<evidence type="ECO:0000313" key="3">
    <source>
        <dbReference type="Proteomes" id="UP000292136"/>
    </source>
</evidence>
<feature type="chain" id="PRO_5045934854" description="Secreted protein" evidence="1">
    <location>
        <begin position="20"/>
        <end position="114"/>
    </location>
</feature>
<proteinExistence type="predicted"/>
<name>A0ABY0INR6_9RHOO</name>
<dbReference type="RefSeq" id="WP_130459332.1">
    <property type="nucleotide sequence ID" value="NZ_SHKM01000002.1"/>
</dbReference>
<keyword evidence="1" id="KW-0732">Signal</keyword>
<keyword evidence="3" id="KW-1185">Reference proteome</keyword>
<comment type="caution">
    <text evidence="2">The sequence shown here is derived from an EMBL/GenBank/DDBJ whole genome shotgun (WGS) entry which is preliminary data.</text>
</comment>
<dbReference type="EMBL" id="SHKM01000002">
    <property type="protein sequence ID" value="RZT75993.1"/>
    <property type="molecule type" value="Genomic_DNA"/>
</dbReference>
<accession>A0ABY0INR6</accession>
<gene>
    <name evidence="2" type="ORF">EV678_1861</name>
</gene>
<evidence type="ECO:0000256" key="1">
    <source>
        <dbReference type="SAM" id="SignalP"/>
    </source>
</evidence>
<sequence length="114" mass="12818">MRRPALFCLLLLSSSLVLAHGHPVAVADDHPEAPRLKLCNRAEDVALQALGDRDKRRPLRPLPAEEAHATFLQSLARQVYEEPQIRSPKFAQSLARGRCNEYWEARGEGQNARP</sequence>
<reference evidence="2 3" key="1">
    <citation type="submission" date="2019-02" db="EMBL/GenBank/DDBJ databases">
        <title>Genomic Encyclopedia of Type Strains, Phase IV (KMG-IV): sequencing the most valuable type-strain genomes for metagenomic binning, comparative biology and taxonomic classification.</title>
        <authorList>
            <person name="Goeker M."/>
        </authorList>
    </citation>
    <scope>NUCLEOTIDE SEQUENCE [LARGE SCALE GENOMIC DNA]</scope>
    <source>
        <strain evidence="2 3">DSM 21223</strain>
    </source>
</reference>
<organism evidence="2 3">
    <name type="scientific">Azospira oryzae</name>
    <dbReference type="NCBI Taxonomy" id="146939"/>
    <lineage>
        <taxon>Bacteria</taxon>
        <taxon>Pseudomonadati</taxon>
        <taxon>Pseudomonadota</taxon>
        <taxon>Betaproteobacteria</taxon>
        <taxon>Rhodocyclales</taxon>
        <taxon>Rhodocyclaceae</taxon>
        <taxon>Azospira</taxon>
    </lineage>
</organism>
<protein>
    <recommendedName>
        <fullName evidence="4">Secreted protein</fullName>
    </recommendedName>
</protein>
<feature type="signal peptide" evidence="1">
    <location>
        <begin position="1"/>
        <end position="19"/>
    </location>
</feature>
<evidence type="ECO:0000313" key="2">
    <source>
        <dbReference type="EMBL" id="RZT75993.1"/>
    </source>
</evidence>
<evidence type="ECO:0008006" key="4">
    <source>
        <dbReference type="Google" id="ProtNLM"/>
    </source>
</evidence>